<reference evidence="2 3" key="1">
    <citation type="submission" date="2015-12" db="EMBL/GenBank/DDBJ databases">
        <authorList>
            <person name="Shamseldin A."/>
            <person name="Moawad H."/>
            <person name="Abd El-Rahim W.M."/>
            <person name="Sadowsky M.J."/>
        </authorList>
    </citation>
    <scope>NUCLEOTIDE SEQUENCE [LARGE SCALE GENOMIC DNA]</scope>
    <source>
        <strain evidence="2 3">S43</strain>
    </source>
</reference>
<evidence type="ECO:0000256" key="1">
    <source>
        <dbReference type="SAM" id="MobiDB-lite"/>
    </source>
</evidence>
<comment type="caution">
    <text evidence="2">The sequence shown here is derived from an EMBL/GenBank/DDBJ whole genome shotgun (WGS) entry which is preliminary data.</text>
</comment>
<feature type="region of interest" description="Disordered" evidence="1">
    <location>
        <begin position="53"/>
        <end position="171"/>
    </location>
</feature>
<feature type="compositionally biased region" description="Low complexity" evidence="1">
    <location>
        <begin position="127"/>
        <end position="164"/>
    </location>
</feature>
<organism evidence="2 3">
    <name type="scientific">Kocuria flava</name>
    <dbReference type="NCBI Taxonomy" id="446860"/>
    <lineage>
        <taxon>Bacteria</taxon>
        <taxon>Bacillati</taxon>
        <taxon>Actinomycetota</taxon>
        <taxon>Actinomycetes</taxon>
        <taxon>Micrococcales</taxon>
        <taxon>Micrococcaceae</taxon>
        <taxon>Kocuria</taxon>
    </lineage>
</organism>
<gene>
    <name evidence="2" type="ORF">AUQ48_03525</name>
</gene>
<proteinExistence type="predicted"/>
<feature type="compositionally biased region" description="Low complexity" evidence="1">
    <location>
        <begin position="53"/>
        <end position="83"/>
    </location>
</feature>
<sequence>MPSAESRGTPSRGAATSLNQCQTEENPAPRSPLKRQNQLHCCGSARAAGRLTAAHAPTVPAAVRSAGPASRRRSASTTTAPSTKKGKSLKAAPIPRATPPSTQRARRKASSASRVHSTGHRSQLMNAVTATAGARARSTAGAGRAARRAVVSTTPTHTAASSTALRSKYIP</sequence>
<dbReference type="Proteomes" id="UP000234632">
    <property type="component" value="Unassembled WGS sequence"/>
</dbReference>
<dbReference type="EMBL" id="LOMZ01000001">
    <property type="protein sequence ID" value="PLC11489.1"/>
    <property type="molecule type" value="Genomic_DNA"/>
</dbReference>
<dbReference type="AlphaFoldDB" id="A0A2N4SZX0"/>
<evidence type="ECO:0000313" key="2">
    <source>
        <dbReference type="EMBL" id="PLC11489.1"/>
    </source>
</evidence>
<feature type="compositionally biased region" description="Polar residues" evidence="1">
    <location>
        <begin position="1"/>
        <end position="25"/>
    </location>
</feature>
<protein>
    <submittedName>
        <fullName evidence="2">Uncharacterized protein</fullName>
    </submittedName>
</protein>
<accession>A0A2N4SZX0</accession>
<name>A0A2N4SZX0_9MICC</name>
<evidence type="ECO:0000313" key="3">
    <source>
        <dbReference type="Proteomes" id="UP000234632"/>
    </source>
</evidence>
<feature type="region of interest" description="Disordered" evidence="1">
    <location>
        <begin position="1"/>
        <end position="38"/>
    </location>
</feature>